<gene>
    <name evidence="2" type="ORF">T265_03874</name>
</gene>
<dbReference type="InterPro" id="IPR043128">
    <property type="entry name" value="Rev_trsase/Diguanyl_cyclase"/>
</dbReference>
<reference evidence="2 3" key="1">
    <citation type="submission" date="2013-11" db="EMBL/GenBank/DDBJ databases">
        <title>Opisthorchis viverrini - life in the bile duct.</title>
        <authorList>
            <person name="Young N.D."/>
            <person name="Nagarajan N."/>
            <person name="Lin S.J."/>
            <person name="Korhonen P.K."/>
            <person name="Jex A.R."/>
            <person name="Hall R.S."/>
            <person name="Safavi-Hemami H."/>
            <person name="Kaewkong W."/>
            <person name="Bertrand D."/>
            <person name="Gao S."/>
            <person name="Seet Q."/>
            <person name="Wongkham S."/>
            <person name="Teh B.T."/>
            <person name="Wongkham C."/>
            <person name="Intapan P.M."/>
            <person name="Maleewong W."/>
            <person name="Yang X."/>
            <person name="Hu M."/>
            <person name="Wang Z."/>
            <person name="Hofmann A."/>
            <person name="Sternberg P.W."/>
            <person name="Tan P."/>
            <person name="Wang J."/>
            <person name="Gasser R.B."/>
        </authorList>
    </citation>
    <scope>NUCLEOTIDE SEQUENCE [LARGE SCALE GENOMIC DNA]</scope>
</reference>
<dbReference type="AlphaFoldDB" id="A0A075A1Q9"/>
<proteinExistence type="predicted"/>
<dbReference type="InterPro" id="IPR000477">
    <property type="entry name" value="RT_dom"/>
</dbReference>
<sequence>MRLIMMGKKDDTEHEKEQFTSATGLQNVAVYGDDSAVYINSEPEVAVHLKIVLKCIREAGLRINETKTPLVRNSVSLLENNIGHGELTHHTARTIVPHSIQFNLIQFISHKPCGIGILVPAARVSITGKWESVGHTDRPWSGFHV</sequence>
<evidence type="ECO:0000313" key="2">
    <source>
        <dbReference type="EMBL" id="KER29495.1"/>
    </source>
</evidence>
<dbReference type="Pfam" id="PF00078">
    <property type="entry name" value="RVT_1"/>
    <property type="match status" value="1"/>
</dbReference>
<evidence type="ECO:0000313" key="3">
    <source>
        <dbReference type="Proteomes" id="UP000054324"/>
    </source>
</evidence>
<feature type="domain" description="Reverse transcriptase" evidence="1">
    <location>
        <begin position="26"/>
        <end position="76"/>
    </location>
</feature>
<dbReference type="SUPFAM" id="SSF56672">
    <property type="entry name" value="DNA/RNA polymerases"/>
    <property type="match status" value="1"/>
</dbReference>
<name>A0A075A1Q9_OPIVI</name>
<dbReference type="CTD" id="20318061"/>
<protein>
    <recommendedName>
        <fullName evidence="1">Reverse transcriptase domain-containing protein</fullName>
    </recommendedName>
</protein>
<organism evidence="2 3">
    <name type="scientific">Opisthorchis viverrini</name>
    <name type="common">Southeast Asian liver fluke</name>
    <dbReference type="NCBI Taxonomy" id="6198"/>
    <lineage>
        <taxon>Eukaryota</taxon>
        <taxon>Metazoa</taxon>
        <taxon>Spiralia</taxon>
        <taxon>Lophotrochozoa</taxon>
        <taxon>Platyhelminthes</taxon>
        <taxon>Trematoda</taxon>
        <taxon>Digenea</taxon>
        <taxon>Opisthorchiida</taxon>
        <taxon>Opisthorchiata</taxon>
        <taxon>Opisthorchiidae</taxon>
        <taxon>Opisthorchis</taxon>
    </lineage>
</organism>
<dbReference type="Gene3D" id="3.30.70.270">
    <property type="match status" value="1"/>
</dbReference>
<dbReference type="Proteomes" id="UP000054324">
    <property type="component" value="Unassembled WGS sequence"/>
</dbReference>
<dbReference type="GeneID" id="20318061"/>
<keyword evidence="3" id="KW-1185">Reference proteome</keyword>
<dbReference type="KEGG" id="ovi:T265_03874"/>
<evidence type="ECO:0000259" key="1">
    <source>
        <dbReference type="Pfam" id="PF00078"/>
    </source>
</evidence>
<dbReference type="EMBL" id="KL596677">
    <property type="protein sequence ID" value="KER29495.1"/>
    <property type="molecule type" value="Genomic_DNA"/>
</dbReference>
<dbReference type="RefSeq" id="XP_009166730.1">
    <property type="nucleotide sequence ID" value="XM_009168466.1"/>
</dbReference>
<accession>A0A075A1Q9</accession>
<dbReference type="InterPro" id="IPR043502">
    <property type="entry name" value="DNA/RNA_pol_sf"/>
</dbReference>